<name>A0A1A6FYF3_NEOLE</name>
<dbReference type="InterPro" id="IPR001128">
    <property type="entry name" value="Cyt_P450"/>
</dbReference>
<dbReference type="GO" id="GO:0005506">
    <property type="term" value="F:iron ion binding"/>
    <property type="evidence" value="ECO:0007669"/>
    <property type="project" value="InterPro"/>
</dbReference>
<proteinExistence type="inferred from homology"/>
<dbReference type="GO" id="GO:0004497">
    <property type="term" value="F:monooxygenase activity"/>
    <property type="evidence" value="ECO:0007669"/>
    <property type="project" value="InterPro"/>
</dbReference>
<keyword evidence="3" id="KW-1185">Reference proteome</keyword>
<comment type="caution">
    <text evidence="2">The sequence shown here is derived from an EMBL/GenBank/DDBJ whole genome shotgun (WGS) entry which is preliminary data.</text>
</comment>
<dbReference type="GO" id="GO:0020037">
    <property type="term" value="F:heme binding"/>
    <property type="evidence" value="ECO:0007669"/>
    <property type="project" value="InterPro"/>
</dbReference>
<dbReference type="InterPro" id="IPR036396">
    <property type="entry name" value="Cyt_P450_sf"/>
</dbReference>
<dbReference type="GO" id="GO:0016705">
    <property type="term" value="F:oxidoreductase activity, acting on paired donors, with incorporation or reduction of molecular oxygen"/>
    <property type="evidence" value="ECO:0007669"/>
    <property type="project" value="InterPro"/>
</dbReference>
<evidence type="ECO:0000313" key="3">
    <source>
        <dbReference type="Proteomes" id="UP000092124"/>
    </source>
</evidence>
<dbReference type="OrthoDB" id="2789670at2759"/>
<accession>A0A1A6FYF3</accession>
<comment type="similarity">
    <text evidence="1">Belongs to the cytochrome P450 family.</text>
</comment>
<evidence type="ECO:0000256" key="1">
    <source>
        <dbReference type="ARBA" id="ARBA00010617"/>
    </source>
</evidence>
<reference evidence="2 3" key="1">
    <citation type="submission" date="2016-06" db="EMBL/GenBank/DDBJ databases">
        <title>The Draft Genome Sequence and Annotation of the Desert Woodrat Neotoma lepida.</title>
        <authorList>
            <person name="Campbell M."/>
            <person name="Oakeson K.F."/>
            <person name="Yandell M."/>
            <person name="Halpert J.R."/>
            <person name="Dearing D."/>
        </authorList>
    </citation>
    <scope>NUCLEOTIDE SEQUENCE [LARGE SCALE GENOMIC DNA]</scope>
    <source>
        <strain evidence="2">417</strain>
        <tissue evidence="2">Liver</tissue>
    </source>
</reference>
<protein>
    <submittedName>
        <fullName evidence="2">Uncharacterized protein</fullName>
    </submittedName>
</protein>
<dbReference type="EMBL" id="LZPO01109834">
    <property type="protein sequence ID" value="OBS58958.1"/>
    <property type="molecule type" value="Genomic_DNA"/>
</dbReference>
<dbReference type="Pfam" id="PF00067">
    <property type="entry name" value="p450"/>
    <property type="match status" value="1"/>
</dbReference>
<evidence type="ECO:0000313" key="2">
    <source>
        <dbReference type="EMBL" id="OBS58958.1"/>
    </source>
</evidence>
<sequence>MTVTEDKVIGGVDFYWEFEESNNDSVIHVVRQPFDPHFKINNGVSNIICSITFGKRFEYDDGQFQELLRLL</sequence>
<organism evidence="2 3">
    <name type="scientific">Neotoma lepida</name>
    <name type="common">Desert woodrat</name>
    <dbReference type="NCBI Taxonomy" id="56216"/>
    <lineage>
        <taxon>Eukaryota</taxon>
        <taxon>Metazoa</taxon>
        <taxon>Chordata</taxon>
        <taxon>Craniata</taxon>
        <taxon>Vertebrata</taxon>
        <taxon>Euteleostomi</taxon>
        <taxon>Mammalia</taxon>
        <taxon>Eutheria</taxon>
        <taxon>Euarchontoglires</taxon>
        <taxon>Glires</taxon>
        <taxon>Rodentia</taxon>
        <taxon>Myomorpha</taxon>
        <taxon>Muroidea</taxon>
        <taxon>Cricetidae</taxon>
        <taxon>Neotominae</taxon>
        <taxon>Neotoma</taxon>
    </lineage>
</organism>
<feature type="non-terminal residue" evidence="2">
    <location>
        <position position="71"/>
    </location>
</feature>
<dbReference type="AlphaFoldDB" id="A0A1A6FYF3"/>
<gene>
    <name evidence="2" type="ORF">A6R68_09917</name>
</gene>
<dbReference type="Proteomes" id="UP000092124">
    <property type="component" value="Unassembled WGS sequence"/>
</dbReference>
<dbReference type="SUPFAM" id="SSF48264">
    <property type="entry name" value="Cytochrome P450"/>
    <property type="match status" value="1"/>
</dbReference>
<dbReference type="STRING" id="56216.A0A1A6FYF3"/>